<dbReference type="Proteomes" id="UP000750711">
    <property type="component" value="Unassembled WGS sequence"/>
</dbReference>
<name>A0A9P8LC43_9PEZI</name>
<evidence type="ECO:0000313" key="2">
    <source>
        <dbReference type="Proteomes" id="UP000750711"/>
    </source>
</evidence>
<proteinExistence type="predicted"/>
<reference evidence="1" key="1">
    <citation type="submission" date="2021-03" db="EMBL/GenBank/DDBJ databases">
        <title>Comparative genomics and phylogenomic investigation of the class Geoglossomycetes provide insights into ecological specialization and systematics.</title>
        <authorList>
            <person name="Melie T."/>
            <person name="Pirro S."/>
            <person name="Miller A.N."/>
            <person name="Quandt A."/>
        </authorList>
    </citation>
    <scope>NUCLEOTIDE SEQUENCE</scope>
    <source>
        <strain evidence="1">CAQ_001_2017</strain>
    </source>
</reference>
<accession>A0A9P8LC43</accession>
<protein>
    <submittedName>
        <fullName evidence="1">Uncharacterized protein</fullName>
    </submittedName>
</protein>
<dbReference type="EMBL" id="JAGHQM010000600">
    <property type="protein sequence ID" value="KAH0559427.1"/>
    <property type="molecule type" value="Genomic_DNA"/>
</dbReference>
<comment type="caution">
    <text evidence="1">The sequence shown here is derived from an EMBL/GenBank/DDBJ whole genome shotgun (WGS) entry which is preliminary data.</text>
</comment>
<dbReference type="AlphaFoldDB" id="A0A9P8LC43"/>
<gene>
    <name evidence="1" type="ORF">GP486_004061</name>
</gene>
<keyword evidence="2" id="KW-1185">Reference proteome</keyword>
<evidence type="ECO:0000313" key="1">
    <source>
        <dbReference type="EMBL" id="KAH0559427.1"/>
    </source>
</evidence>
<organism evidence="1 2">
    <name type="scientific">Trichoglossum hirsutum</name>
    <dbReference type="NCBI Taxonomy" id="265104"/>
    <lineage>
        <taxon>Eukaryota</taxon>
        <taxon>Fungi</taxon>
        <taxon>Dikarya</taxon>
        <taxon>Ascomycota</taxon>
        <taxon>Pezizomycotina</taxon>
        <taxon>Geoglossomycetes</taxon>
        <taxon>Geoglossales</taxon>
        <taxon>Geoglossaceae</taxon>
        <taxon>Trichoglossum</taxon>
    </lineage>
</organism>
<sequence length="70" mass="7955">MSESDIATRGITVLPDTIPGSVIEEAAGRIDDEEVDSHLHGKISGRPRDRVFLEKNNQYDEFYDVGQDWY</sequence>